<dbReference type="InterPro" id="IPR002797">
    <property type="entry name" value="Polysacc_synth"/>
</dbReference>
<comment type="subcellular location">
    <subcellularLocation>
        <location evidence="1">Cell membrane</location>
        <topology evidence="1">Multi-pass membrane protein</topology>
    </subcellularLocation>
</comment>
<comment type="caution">
    <text evidence="7">The sequence shown here is derived from an EMBL/GenBank/DDBJ whole genome shotgun (WGS) entry which is preliminary data.</text>
</comment>
<keyword evidence="4 6" id="KW-1133">Transmembrane helix</keyword>
<keyword evidence="8" id="KW-1185">Reference proteome</keyword>
<reference evidence="7 8" key="1">
    <citation type="submission" date="2019-02" db="EMBL/GenBank/DDBJ databases">
        <title>Aquabacterium sp. strain KMB7.</title>
        <authorList>
            <person name="Chen W.-M."/>
        </authorList>
    </citation>
    <scope>NUCLEOTIDE SEQUENCE [LARGE SCALE GENOMIC DNA]</scope>
    <source>
        <strain evidence="7 8">KMB7</strain>
    </source>
</reference>
<feature type="transmembrane region" description="Helical" evidence="6">
    <location>
        <begin position="43"/>
        <end position="63"/>
    </location>
</feature>
<dbReference type="AlphaFoldDB" id="A0A4V2JFB7"/>
<evidence type="ECO:0000256" key="4">
    <source>
        <dbReference type="ARBA" id="ARBA00022989"/>
    </source>
</evidence>
<sequence length="478" mass="50885">MNLKRLLGNFASVTVLRLGMAALGFGLFWVLSHELPTEQLGGFSVLMNTFFLLQTLPLLGLGVHLTREVAAQPAQRGAHMGQALVFSAPWAVLLAMGVGLYGLWSAPAGLQAAHWLVGLAMVPTAFTLVAESTLVGMEQVRPLTLINLAEAAVRLGGAALAIHLGAGLDGVFAVFLLGRLLSAGLYLRLAQLPRIDWPRARGPAWLALWREAPPYLGLAVVTAATSRIDVLLLSRLQGLEAAGVYAAAARLYEASQMMSTMALVVIFPVLARLFHADPPAFAAMLDRCLRWGLLLGVPVVLAISAVVPWLVKAVYAPHLWGSAAVLQVLCVGTWLLALDQLMSTTMLAARAQRDDLTAMVIGLLLLLALIPALLSVMGLVGTAWAVVLALALRLAWRIRWAGQALKLPQLGHQSLRAAGAAGGALACHFGLLNHGLPIWQVLPLALLTHAALALLLGAFHRGHRDDLLSLQRLRAARP</sequence>
<dbReference type="PANTHER" id="PTHR30250:SF11">
    <property type="entry name" value="O-ANTIGEN TRANSPORTER-RELATED"/>
    <property type="match status" value="1"/>
</dbReference>
<organism evidence="7 8">
    <name type="scientific">Aquabacterium lacunae</name>
    <dbReference type="NCBI Taxonomy" id="2528630"/>
    <lineage>
        <taxon>Bacteria</taxon>
        <taxon>Pseudomonadati</taxon>
        <taxon>Pseudomonadota</taxon>
        <taxon>Betaproteobacteria</taxon>
        <taxon>Burkholderiales</taxon>
        <taxon>Aquabacterium</taxon>
    </lineage>
</organism>
<feature type="transmembrane region" description="Helical" evidence="6">
    <location>
        <begin position="358"/>
        <end position="377"/>
    </location>
</feature>
<dbReference type="Proteomes" id="UP000292120">
    <property type="component" value="Unassembled WGS sequence"/>
</dbReference>
<evidence type="ECO:0000256" key="3">
    <source>
        <dbReference type="ARBA" id="ARBA00022692"/>
    </source>
</evidence>
<dbReference type="PANTHER" id="PTHR30250">
    <property type="entry name" value="PST FAMILY PREDICTED COLANIC ACID TRANSPORTER"/>
    <property type="match status" value="1"/>
</dbReference>
<evidence type="ECO:0000313" key="8">
    <source>
        <dbReference type="Proteomes" id="UP000292120"/>
    </source>
</evidence>
<keyword evidence="2" id="KW-1003">Cell membrane</keyword>
<feature type="transmembrane region" description="Helical" evidence="6">
    <location>
        <begin position="84"/>
        <end position="106"/>
    </location>
</feature>
<proteinExistence type="predicted"/>
<gene>
    <name evidence="7" type="ORF">EYS42_15810</name>
</gene>
<feature type="transmembrane region" description="Helical" evidence="6">
    <location>
        <begin position="112"/>
        <end position="130"/>
    </location>
</feature>
<keyword evidence="3 6" id="KW-0812">Transmembrane</keyword>
<feature type="transmembrane region" description="Helical" evidence="6">
    <location>
        <begin position="7"/>
        <end position="31"/>
    </location>
</feature>
<evidence type="ECO:0000313" key="7">
    <source>
        <dbReference type="EMBL" id="TBO27900.1"/>
    </source>
</evidence>
<dbReference type="OrthoDB" id="88014at2"/>
<evidence type="ECO:0000256" key="6">
    <source>
        <dbReference type="SAM" id="Phobius"/>
    </source>
</evidence>
<dbReference type="RefSeq" id="WP_130969170.1">
    <property type="nucleotide sequence ID" value="NZ_SIXI01000008.1"/>
</dbReference>
<evidence type="ECO:0000256" key="5">
    <source>
        <dbReference type="ARBA" id="ARBA00023136"/>
    </source>
</evidence>
<evidence type="ECO:0000256" key="1">
    <source>
        <dbReference type="ARBA" id="ARBA00004651"/>
    </source>
</evidence>
<keyword evidence="5 6" id="KW-0472">Membrane</keyword>
<evidence type="ECO:0008006" key="9">
    <source>
        <dbReference type="Google" id="ProtNLM"/>
    </source>
</evidence>
<feature type="transmembrane region" description="Helical" evidence="6">
    <location>
        <begin position="254"/>
        <end position="271"/>
    </location>
</feature>
<protein>
    <recommendedName>
        <fullName evidence="9">Polysaccharide biosynthesis protein</fullName>
    </recommendedName>
</protein>
<feature type="transmembrane region" description="Helical" evidence="6">
    <location>
        <begin position="438"/>
        <end position="459"/>
    </location>
</feature>
<dbReference type="EMBL" id="SIXI01000008">
    <property type="protein sequence ID" value="TBO27900.1"/>
    <property type="molecule type" value="Genomic_DNA"/>
</dbReference>
<evidence type="ECO:0000256" key="2">
    <source>
        <dbReference type="ARBA" id="ARBA00022475"/>
    </source>
</evidence>
<dbReference type="Pfam" id="PF01943">
    <property type="entry name" value="Polysacc_synt"/>
    <property type="match status" value="1"/>
</dbReference>
<dbReference type="GO" id="GO:0005886">
    <property type="term" value="C:plasma membrane"/>
    <property type="evidence" value="ECO:0007669"/>
    <property type="project" value="UniProtKB-SubCell"/>
</dbReference>
<feature type="transmembrane region" description="Helical" evidence="6">
    <location>
        <begin position="317"/>
        <end position="337"/>
    </location>
</feature>
<dbReference type="InterPro" id="IPR050833">
    <property type="entry name" value="Poly_Biosynth_Transport"/>
</dbReference>
<accession>A0A4V2JFB7</accession>
<name>A0A4V2JFB7_9BURK</name>
<feature type="transmembrane region" description="Helical" evidence="6">
    <location>
        <begin position="291"/>
        <end position="311"/>
    </location>
</feature>